<feature type="binding site" evidence="8">
    <location>
        <position position="7"/>
    </location>
    <ligand>
        <name>Mg(2+)</name>
        <dbReference type="ChEBI" id="CHEBI:18420"/>
    </ligand>
</feature>
<evidence type="ECO:0000256" key="7">
    <source>
        <dbReference type="ARBA" id="ARBA00038093"/>
    </source>
</evidence>
<evidence type="ECO:0000256" key="4">
    <source>
        <dbReference type="ARBA" id="ARBA00022723"/>
    </source>
</evidence>
<evidence type="ECO:0000256" key="3">
    <source>
        <dbReference type="ARBA" id="ARBA00022722"/>
    </source>
</evidence>
<evidence type="ECO:0000256" key="8">
    <source>
        <dbReference type="HAMAP-Rule" id="MF_00265"/>
    </source>
</evidence>
<feature type="binding site" evidence="8">
    <location>
        <position position="95"/>
    </location>
    <ligand>
        <name>Mg(2+)</name>
        <dbReference type="ChEBI" id="CHEBI:18420"/>
    </ligand>
</feature>
<dbReference type="AlphaFoldDB" id="A0A1X1Y5T6"/>
<evidence type="ECO:0000256" key="1">
    <source>
        <dbReference type="ARBA" id="ARBA00001946"/>
    </source>
</evidence>
<protein>
    <recommendedName>
        <fullName evidence="8">Ribonuclease VapC</fullName>
        <shortName evidence="8">RNase VapC</shortName>
        <ecNumber evidence="8">3.1.-.-</ecNumber>
    </recommendedName>
    <alternativeName>
        <fullName evidence="8">Toxin VapC</fullName>
    </alternativeName>
</protein>
<evidence type="ECO:0000313" key="9">
    <source>
        <dbReference type="EMBL" id="BBX96602.1"/>
    </source>
</evidence>
<dbReference type="OrthoDB" id="4213664at2"/>
<accession>A0A1X1Y5T6</accession>
<organism evidence="9 10">
    <name type="scientific">Mycobacterium lacus</name>
    <dbReference type="NCBI Taxonomy" id="169765"/>
    <lineage>
        <taxon>Bacteria</taxon>
        <taxon>Bacillati</taxon>
        <taxon>Actinomycetota</taxon>
        <taxon>Actinomycetes</taxon>
        <taxon>Mycobacteriales</taxon>
        <taxon>Mycobacteriaceae</taxon>
        <taxon>Mycobacterium</taxon>
    </lineage>
</organism>
<dbReference type="GO" id="GO:0000287">
    <property type="term" value="F:magnesium ion binding"/>
    <property type="evidence" value="ECO:0007669"/>
    <property type="project" value="UniProtKB-UniRule"/>
</dbReference>
<keyword evidence="4 8" id="KW-0479">Metal-binding</keyword>
<keyword evidence="8" id="KW-0800">Toxin</keyword>
<comment type="cofactor">
    <cofactor evidence="1 8">
        <name>Mg(2+)</name>
        <dbReference type="ChEBI" id="CHEBI:18420"/>
    </cofactor>
</comment>
<dbReference type="Proteomes" id="UP000466396">
    <property type="component" value="Chromosome"/>
</dbReference>
<dbReference type="PANTHER" id="PTHR33653:SF1">
    <property type="entry name" value="RIBONUCLEASE VAPC2"/>
    <property type="match status" value="1"/>
</dbReference>
<dbReference type="InterPro" id="IPR002716">
    <property type="entry name" value="PIN_dom"/>
</dbReference>
<dbReference type="SUPFAM" id="SSF88723">
    <property type="entry name" value="PIN domain-like"/>
    <property type="match status" value="1"/>
</dbReference>
<keyword evidence="2 8" id="KW-1277">Toxin-antitoxin system</keyword>
<comment type="function">
    <text evidence="8">Toxic component of a toxin-antitoxin (TA) system. An RNase.</text>
</comment>
<proteinExistence type="inferred from homology"/>
<dbReference type="EMBL" id="AP022581">
    <property type="protein sequence ID" value="BBX96602.1"/>
    <property type="molecule type" value="Genomic_DNA"/>
</dbReference>
<gene>
    <name evidence="8" type="primary">vapC</name>
    <name evidence="9" type="ORF">MLAC_18960</name>
</gene>
<keyword evidence="5 8" id="KW-0378">Hydrolase</keyword>
<evidence type="ECO:0000256" key="2">
    <source>
        <dbReference type="ARBA" id="ARBA00022649"/>
    </source>
</evidence>
<dbReference type="EC" id="3.1.-.-" evidence="8"/>
<dbReference type="HAMAP" id="MF_00265">
    <property type="entry name" value="VapC_Nob1"/>
    <property type="match status" value="1"/>
</dbReference>
<evidence type="ECO:0000256" key="5">
    <source>
        <dbReference type="ARBA" id="ARBA00022801"/>
    </source>
</evidence>
<dbReference type="RefSeq" id="WP_085160482.1">
    <property type="nucleotide sequence ID" value="NZ_AP022581.1"/>
</dbReference>
<evidence type="ECO:0000256" key="6">
    <source>
        <dbReference type="ARBA" id="ARBA00022842"/>
    </source>
</evidence>
<keyword evidence="10" id="KW-1185">Reference proteome</keyword>
<sequence length="130" mass="14014">MDRLILDTGVLVAAVRGRATVPDDVDVAIPAIVIAEYLAGVHLDQDAGRQAAQRAFLDEVLAVIPVHAYDRSVAEHHAALLAYTARQGQRRGPHDLIVAATGRATGRTILTTDRHAQFGELPDVNTRTFT</sequence>
<dbReference type="KEGG" id="mlj:MLAC_18960"/>
<dbReference type="GO" id="GO:0090729">
    <property type="term" value="F:toxin activity"/>
    <property type="evidence" value="ECO:0007669"/>
    <property type="project" value="UniProtKB-KW"/>
</dbReference>
<dbReference type="Gene3D" id="3.40.50.1010">
    <property type="entry name" value="5'-nuclease"/>
    <property type="match status" value="1"/>
</dbReference>
<evidence type="ECO:0000313" key="10">
    <source>
        <dbReference type="Proteomes" id="UP000466396"/>
    </source>
</evidence>
<keyword evidence="3 8" id="KW-0540">Nuclease</keyword>
<dbReference type="InterPro" id="IPR022907">
    <property type="entry name" value="VapC_family"/>
</dbReference>
<name>A0A1X1Y5T6_9MYCO</name>
<comment type="similarity">
    <text evidence="7 8">Belongs to the PINc/VapC protein family.</text>
</comment>
<dbReference type="InterPro" id="IPR050556">
    <property type="entry name" value="Type_II_TA_system_RNase"/>
</dbReference>
<keyword evidence="6 8" id="KW-0460">Magnesium</keyword>
<reference evidence="9 10" key="1">
    <citation type="journal article" date="2019" name="Emerg. Microbes Infect.">
        <title>Comprehensive subspecies identification of 175 nontuberculous mycobacteria species based on 7547 genomic profiles.</title>
        <authorList>
            <person name="Matsumoto Y."/>
            <person name="Kinjo T."/>
            <person name="Motooka D."/>
            <person name="Nabeya D."/>
            <person name="Jung N."/>
            <person name="Uechi K."/>
            <person name="Horii T."/>
            <person name="Iida T."/>
            <person name="Fujita J."/>
            <person name="Nakamura S."/>
        </authorList>
    </citation>
    <scope>NUCLEOTIDE SEQUENCE [LARGE SCALE GENOMIC DNA]</scope>
    <source>
        <strain evidence="9 10">JCM 15657</strain>
    </source>
</reference>
<dbReference type="Pfam" id="PF01850">
    <property type="entry name" value="PIN"/>
    <property type="match status" value="1"/>
</dbReference>
<dbReference type="PANTHER" id="PTHR33653">
    <property type="entry name" value="RIBONUCLEASE VAPC2"/>
    <property type="match status" value="1"/>
</dbReference>
<dbReference type="GO" id="GO:0004540">
    <property type="term" value="F:RNA nuclease activity"/>
    <property type="evidence" value="ECO:0007669"/>
    <property type="project" value="InterPro"/>
</dbReference>
<dbReference type="STRING" id="169765.AWC15_21720"/>
<dbReference type="GO" id="GO:0016787">
    <property type="term" value="F:hydrolase activity"/>
    <property type="evidence" value="ECO:0007669"/>
    <property type="project" value="UniProtKB-KW"/>
</dbReference>
<dbReference type="InterPro" id="IPR029060">
    <property type="entry name" value="PIN-like_dom_sf"/>
</dbReference>